<dbReference type="InterPro" id="IPR015943">
    <property type="entry name" value="WD40/YVTN_repeat-like_dom_sf"/>
</dbReference>
<proteinExistence type="predicted"/>
<comment type="caution">
    <text evidence="1">The sequence shown here is derived from an EMBL/GenBank/DDBJ whole genome shotgun (WGS) entry which is preliminary data.</text>
</comment>
<dbReference type="Gene3D" id="2.130.10.10">
    <property type="entry name" value="YVTN repeat-like/Quinoprotein amine dehydrogenase"/>
    <property type="match status" value="1"/>
</dbReference>
<dbReference type="Proteomes" id="UP000477386">
    <property type="component" value="Unassembled WGS sequence"/>
</dbReference>
<dbReference type="SUPFAM" id="SSF63829">
    <property type="entry name" value="Calcium-dependent phosphotriesterase"/>
    <property type="match status" value="1"/>
</dbReference>
<dbReference type="RefSeq" id="WP_164043167.1">
    <property type="nucleotide sequence ID" value="NZ_JAAGNZ010000003.1"/>
</dbReference>
<name>A0A6M0ISL2_9BACT</name>
<dbReference type="AlphaFoldDB" id="A0A6M0ISL2"/>
<dbReference type="EMBL" id="JAAGNZ010000003">
    <property type="protein sequence ID" value="NEU70043.1"/>
    <property type="molecule type" value="Genomic_DNA"/>
</dbReference>
<protein>
    <submittedName>
        <fullName evidence="1">Uncharacterized protein</fullName>
    </submittedName>
</protein>
<evidence type="ECO:0000313" key="2">
    <source>
        <dbReference type="Proteomes" id="UP000477386"/>
    </source>
</evidence>
<gene>
    <name evidence="1" type="ORF">GK091_24395</name>
</gene>
<reference evidence="1 2" key="1">
    <citation type="submission" date="2020-02" db="EMBL/GenBank/DDBJ databases">
        <title>Draft genome sequence of two Spirosoma agri KCTC 52727 and Spirosoma terrae KCTC 52035.</title>
        <authorList>
            <person name="Rojas J."/>
            <person name="Ambika Manirajan B."/>
            <person name="Ratering S."/>
            <person name="Suarez C."/>
            <person name="Schnell S."/>
        </authorList>
    </citation>
    <scope>NUCLEOTIDE SEQUENCE [LARGE SCALE GENOMIC DNA]</scope>
    <source>
        <strain evidence="1 2">KCTC 52727</strain>
    </source>
</reference>
<keyword evidence="2" id="KW-1185">Reference proteome</keyword>
<organism evidence="1 2">
    <name type="scientific">Spirosoma agri</name>
    <dbReference type="NCBI Taxonomy" id="1987381"/>
    <lineage>
        <taxon>Bacteria</taxon>
        <taxon>Pseudomonadati</taxon>
        <taxon>Bacteroidota</taxon>
        <taxon>Cytophagia</taxon>
        <taxon>Cytophagales</taxon>
        <taxon>Cytophagaceae</taxon>
        <taxon>Spirosoma</taxon>
    </lineage>
</organism>
<evidence type="ECO:0000313" key="1">
    <source>
        <dbReference type="EMBL" id="NEU70043.1"/>
    </source>
</evidence>
<sequence>MHKTRFVPLFLTLILPIFAGAQSIELQLVWETDTTLRTAESVLFHPSQQVLYVSCINGSASRENKNSYIAKVGLDGKVVQLKFVDKLNVTKGMALLGDKLYVTEITQVTEIDLITGNVLNRYPVPNATFLNDIAVDSTKQVLYVTDSKESKMWSLANGKVQLISAGGLLKGTNGLLVDGHQVLIGHGDGALLGLNPATKEIHTMANVMGTSSNDGIVALGNGTYLINEVAGKVWYVGATGTTDLKLDLTSQQIKTADTDYNPGTRMLFIPTLFHNTVRAYSVR</sequence>
<accession>A0A6M0ISL2</accession>